<reference evidence="2" key="1">
    <citation type="submission" date="2020-03" db="EMBL/GenBank/DDBJ databases">
        <title>The deep terrestrial virosphere.</title>
        <authorList>
            <person name="Holmfeldt K."/>
            <person name="Nilsson E."/>
            <person name="Simone D."/>
            <person name="Lopez-Fernandez M."/>
            <person name="Wu X."/>
            <person name="de Brujin I."/>
            <person name="Lundin D."/>
            <person name="Andersson A."/>
            <person name="Bertilsson S."/>
            <person name="Dopson M."/>
        </authorList>
    </citation>
    <scope>NUCLEOTIDE SEQUENCE</scope>
    <source>
        <strain evidence="2">MM171A01238</strain>
        <strain evidence="3">MM171B01370</strain>
    </source>
</reference>
<proteinExistence type="predicted"/>
<dbReference type="InterPro" id="IPR013216">
    <property type="entry name" value="Methyltransf_11"/>
</dbReference>
<dbReference type="InterPro" id="IPR029063">
    <property type="entry name" value="SAM-dependent_MTases_sf"/>
</dbReference>
<name>A0A6M3LVB1_9ZZZZ</name>
<dbReference type="SUPFAM" id="SSF53335">
    <property type="entry name" value="S-adenosyl-L-methionine-dependent methyltransferases"/>
    <property type="match status" value="1"/>
</dbReference>
<dbReference type="AlphaFoldDB" id="A0A6M3LVB1"/>
<feature type="domain" description="Methyltransferase type 11" evidence="1">
    <location>
        <begin position="33"/>
        <end position="83"/>
    </location>
</feature>
<dbReference type="Pfam" id="PF08241">
    <property type="entry name" value="Methyltransf_11"/>
    <property type="match status" value="1"/>
</dbReference>
<dbReference type="Gene3D" id="3.40.50.150">
    <property type="entry name" value="Vaccinia Virus protein VP39"/>
    <property type="match status" value="1"/>
</dbReference>
<accession>A0A6M3LVB1</accession>
<evidence type="ECO:0000313" key="2">
    <source>
        <dbReference type="EMBL" id="QJA99237.1"/>
    </source>
</evidence>
<organism evidence="2">
    <name type="scientific">viral metagenome</name>
    <dbReference type="NCBI Taxonomy" id="1070528"/>
    <lineage>
        <taxon>unclassified sequences</taxon>
        <taxon>metagenomes</taxon>
        <taxon>organismal metagenomes</taxon>
    </lineage>
</organism>
<protein>
    <submittedName>
        <fullName evidence="2">Putative methyltransferase</fullName>
    </submittedName>
</protein>
<gene>
    <name evidence="2" type="ORF">MM171A01238_0005</name>
    <name evidence="3" type="ORF">MM171B01370_0005</name>
</gene>
<dbReference type="EMBL" id="MT143637">
    <property type="protein sequence ID" value="QJA99237.1"/>
    <property type="molecule type" value="Genomic_DNA"/>
</dbReference>
<keyword evidence="2" id="KW-0808">Transferase</keyword>
<dbReference type="GO" id="GO:0032259">
    <property type="term" value="P:methylation"/>
    <property type="evidence" value="ECO:0007669"/>
    <property type="project" value="UniProtKB-KW"/>
</dbReference>
<dbReference type="EMBL" id="MT143773">
    <property type="protein sequence ID" value="QJB02300.1"/>
    <property type="molecule type" value="Genomic_DNA"/>
</dbReference>
<sequence length="162" mass="19079">METELLKINLGCGMRKLEGYLNIDIREECNPDVIMDVEKGLYMHDDTVDEIKAFDFMEHIRQSKVVYVLSEIHRVLKEGGVFHFFIPSTEGVGAFMDPSHRSYWNVCSFLYFVHPEWHKLYPTWPFFKVIEQIRQIRTMPELNIIHVEGKITPVKGENHDHA</sequence>
<evidence type="ECO:0000259" key="1">
    <source>
        <dbReference type="Pfam" id="PF08241"/>
    </source>
</evidence>
<dbReference type="GO" id="GO:0008757">
    <property type="term" value="F:S-adenosylmethionine-dependent methyltransferase activity"/>
    <property type="evidence" value="ECO:0007669"/>
    <property type="project" value="InterPro"/>
</dbReference>
<evidence type="ECO:0000313" key="3">
    <source>
        <dbReference type="EMBL" id="QJB02300.1"/>
    </source>
</evidence>
<keyword evidence="2" id="KW-0489">Methyltransferase</keyword>